<dbReference type="EMBL" id="VSSQ01036445">
    <property type="protein sequence ID" value="MPM88935.1"/>
    <property type="molecule type" value="Genomic_DNA"/>
</dbReference>
<reference evidence="2" key="1">
    <citation type="submission" date="2019-08" db="EMBL/GenBank/DDBJ databases">
        <authorList>
            <person name="Kucharzyk K."/>
            <person name="Murdoch R.W."/>
            <person name="Higgins S."/>
            <person name="Loffler F."/>
        </authorList>
    </citation>
    <scope>NUCLEOTIDE SEQUENCE</scope>
</reference>
<evidence type="ECO:0000313" key="2">
    <source>
        <dbReference type="EMBL" id="MPM88935.1"/>
    </source>
</evidence>
<comment type="caution">
    <text evidence="2">The sequence shown here is derived from an EMBL/GenBank/DDBJ whole genome shotgun (WGS) entry which is preliminary data.</text>
</comment>
<protein>
    <submittedName>
        <fullName evidence="2">Uncharacterized protein</fullName>
    </submittedName>
</protein>
<evidence type="ECO:0000256" key="1">
    <source>
        <dbReference type="SAM" id="MobiDB-lite"/>
    </source>
</evidence>
<sequence>MPNPAGGGVDGVRLGRHVKGETRIRRQLHDAGVADNGGVGPHVPKGCKPPHDFGQLVVPRVDIDRHIHFGPFAVGIGNALLKLLFREVF</sequence>
<name>A0A645DI84_9ZZZZ</name>
<feature type="region of interest" description="Disordered" evidence="1">
    <location>
        <begin position="29"/>
        <end position="51"/>
    </location>
</feature>
<organism evidence="2">
    <name type="scientific">bioreactor metagenome</name>
    <dbReference type="NCBI Taxonomy" id="1076179"/>
    <lineage>
        <taxon>unclassified sequences</taxon>
        <taxon>metagenomes</taxon>
        <taxon>ecological metagenomes</taxon>
    </lineage>
</organism>
<dbReference type="AlphaFoldDB" id="A0A645DI84"/>
<proteinExistence type="predicted"/>
<gene>
    <name evidence="2" type="ORF">SDC9_136039</name>
</gene>
<accession>A0A645DI84</accession>